<proteinExistence type="predicted"/>
<name>A0A1B8S921_9MYCO</name>
<organism evidence="1 2">
    <name type="scientific">Mycolicibacter kumamotonensis</name>
    <dbReference type="NCBI Taxonomy" id="354243"/>
    <lineage>
        <taxon>Bacteria</taxon>
        <taxon>Bacillati</taxon>
        <taxon>Actinomycetota</taxon>
        <taxon>Actinomycetes</taxon>
        <taxon>Mycobacteriales</taxon>
        <taxon>Mycobacteriaceae</taxon>
        <taxon>Mycolicibacter</taxon>
    </lineage>
</organism>
<reference evidence="1 2" key="1">
    <citation type="submission" date="2015-06" db="EMBL/GenBank/DDBJ databases">
        <title>Genome sequence of Mycobacterium kumamotonense strain Roo.</title>
        <authorList>
            <person name="Greninger A.L."/>
            <person name="Cunningham G."/>
            <person name="Miller S."/>
        </authorList>
    </citation>
    <scope>NUCLEOTIDE SEQUENCE [LARGE SCALE GENOMIC DNA]</scope>
    <source>
        <strain evidence="1 2">Roo</strain>
    </source>
</reference>
<gene>
    <name evidence="1" type="ORF">ACT18_24100</name>
</gene>
<evidence type="ECO:0000313" key="1">
    <source>
        <dbReference type="EMBL" id="OBY29248.1"/>
    </source>
</evidence>
<keyword evidence="2" id="KW-1185">Reference proteome</keyword>
<evidence type="ECO:0000313" key="2">
    <source>
        <dbReference type="Proteomes" id="UP000092668"/>
    </source>
</evidence>
<dbReference type="AlphaFoldDB" id="A0A1B8S921"/>
<protein>
    <recommendedName>
        <fullName evidence="3">PE-PPE domain-containing protein</fullName>
    </recommendedName>
</protein>
<dbReference type="RefSeq" id="WP_065289838.1">
    <property type="nucleotide sequence ID" value="NZ_LFOE01000124.1"/>
</dbReference>
<dbReference type="OrthoDB" id="9906316at2"/>
<dbReference type="EMBL" id="LFOE01000124">
    <property type="protein sequence ID" value="OBY29248.1"/>
    <property type="molecule type" value="Genomic_DNA"/>
</dbReference>
<evidence type="ECO:0008006" key="3">
    <source>
        <dbReference type="Google" id="ProtNLM"/>
    </source>
</evidence>
<dbReference type="Proteomes" id="UP000092668">
    <property type="component" value="Unassembled WGS sequence"/>
</dbReference>
<comment type="caution">
    <text evidence="1">The sequence shown here is derived from an EMBL/GenBank/DDBJ whole genome shotgun (WGS) entry which is preliminary data.</text>
</comment>
<dbReference type="PATRIC" id="fig|354243.3.peg.5033"/>
<sequence>MGLLINDIANNTIPTQGIGAFTQNLAPGAQATLSSENIHWIALAPPSMGQHGNAAGLFTVPYPSGNNSPDGGLNYRSMYPNMYTVGPDDQSIAKIFPTNAPNADVYCGIYDPVCDFPTMGTNTTAQGNSTDGMTYIHNGYGSLTADELAYEMEHATNYTIGPDGSVNIIAPGATAPAGSTVFHLMPDVYNYGTDANPDYDSLLPDAYNSLWVRPFYEQFLPQNTLQVDAGYDDVLHPFEYMISNHEYTFAEVNGSLQVVEVTPGEILPAVTPAELSEFSQLAAEIASGAVSPTG</sequence>
<accession>A0A1B8S921</accession>